<comment type="caution">
    <text evidence="1">The sequence shown here is derived from an EMBL/GenBank/DDBJ whole genome shotgun (WGS) entry which is preliminary data.</text>
</comment>
<evidence type="ECO:0000313" key="1">
    <source>
        <dbReference type="EMBL" id="MEY8763328.1"/>
    </source>
</evidence>
<dbReference type="RefSeq" id="WP_369868730.1">
    <property type="nucleotide sequence ID" value="NZ_JBGFFE010000007.1"/>
</dbReference>
<evidence type="ECO:0008006" key="3">
    <source>
        <dbReference type="Google" id="ProtNLM"/>
    </source>
</evidence>
<evidence type="ECO:0000313" key="2">
    <source>
        <dbReference type="Proteomes" id="UP001565220"/>
    </source>
</evidence>
<dbReference type="Proteomes" id="UP001565220">
    <property type="component" value="Unassembled WGS sequence"/>
</dbReference>
<organism evidence="1 2">
    <name type="scientific">Clostridium lapidicellarium</name>
    <dbReference type="NCBI Taxonomy" id="3240931"/>
    <lineage>
        <taxon>Bacteria</taxon>
        <taxon>Bacillati</taxon>
        <taxon>Bacillota</taxon>
        <taxon>Clostridia</taxon>
        <taxon>Eubacteriales</taxon>
        <taxon>Clostridiaceae</taxon>
        <taxon>Clostridium</taxon>
    </lineage>
</organism>
<protein>
    <recommendedName>
        <fullName evidence="3">Pectate lyase superfamily protein domain-containing protein</fullName>
    </recommendedName>
</protein>
<reference evidence="1 2" key="1">
    <citation type="submission" date="2024-08" db="EMBL/GenBank/DDBJ databases">
        <title>Clostridium lapicellarii sp. nov., and Clostridium renhuaiense sp. nov., two species isolated from the mud in a fermentation cellar used for producing sauce-flavour Chinese liquors.</title>
        <authorList>
            <person name="Yang F."/>
            <person name="Wang H."/>
            <person name="Chen L.Q."/>
            <person name="Zhou N."/>
            <person name="Lu J.J."/>
            <person name="Pu X.X."/>
            <person name="Wan B."/>
            <person name="Wang L."/>
            <person name="Liu S.J."/>
        </authorList>
    </citation>
    <scope>NUCLEOTIDE SEQUENCE [LARGE SCALE GENOMIC DNA]</scope>
    <source>
        <strain evidence="1 2">MT-113</strain>
    </source>
</reference>
<name>A0ABV4DWA9_9CLOT</name>
<proteinExistence type="predicted"/>
<gene>
    <name evidence="1" type="ORF">AB8S09_06700</name>
</gene>
<dbReference type="EMBL" id="JBGFFE010000007">
    <property type="protein sequence ID" value="MEY8763328.1"/>
    <property type="molecule type" value="Genomic_DNA"/>
</dbReference>
<keyword evidence="2" id="KW-1185">Reference proteome</keyword>
<accession>A0ABV4DWA9</accession>
<sequence>MSTNTETLGLFKYDSTADANSNFNVKQALNDNWDKVDTNAKDTNTKFDDINKDYVRMPGVGVATASGNSYSISTDPAPTSYVDGIGVMVRIQSNSTGSATLNWNGLGAKALKNSSGEDVSLKKNAIYFFRYSTATGNFIMVNEIPSSMPANGGNSDTVGGKGPGDFATAAQGTKADNALPASEVVTTPTANKVLRLDANKKLPADITGDANTLDSHDSTYFAKQSDLNSLAGTGRTTENIKQNADNIASLSSQMADIANKVKGITTLDEYTDYAIKDSNGNITDWAPAFQKAIDDGYTNFELTRGWYMIRQPIIFKYNSGPRLVSRSALKQTVFNVFMPEGYEDRAVLEYKHDDTGNPNYSGIEIKGIHLIGNDSTCHGIFLQDVAYYDLDCVIEGFKGAGLLLDKCQDSSAKLVIQNCGRTSGDYSSLTDRADNSKTLYAPLHFISTVSGDHCNTLRFNDCQIEQNKVSPYVWIHDAGAIGITFKSPHIETRNSEDFNNFDFLVSDAADIEFLDCNVSASMRNGVVINGGGNYNFTGGRNIKSIICTHSGITIRLMVTNINADIVTLLGQGGSHKFTNSFINTLNISYHGNGMANFIGVEINTLTLDHSGVNPHKINFIYCKIKSITSDVNASNIEYFKCLITGVINSLSVATDFIKCDLSAATIESMSVISGCSFIPHNNIVYVDTVPIYGGWRKGDKIVNTSAVNTGDVYMYLCIQNVSLTGSFDTNAFKPIVKIQ</sequence>